<dbReference type="AlphaFoldDB" id="A0A0J8GNU1"/>
<keyword evidence="4" id="KW-1185">Reference proteome</keyword>
<evidence type="ECO:0000259" key="2">
    <source>
        <dbReference type="Pfam" id="PF18559"/>
    </source>
</evidence>
<feature type="domain" description="ExoP galactose-binding-like" evidence="2">
    <location>
        <begin position="37"/>
        <end position="200"/>
    </location>
</feature>
<reference evidence="3 4" key="1">
    <citation type="submission" date="2015-04" db="EMBL/GenBank/DDBJ databases">
        <title>Draft Genome Sequence of the Novel Agar-Digesting Marine Bacterium Q1.</title>
        <authorList>
            <person name="Li Y."/>
            <person name="Li D."/>
            <person name="Chen G."/>
            <person name="Du Z."/>
        </authorList>
    </citation>
    <scope>NUCLEOTIDE SEQUENCE [LARGE SCALE GENOMIC DNA]</scope>
    <source>
        <strain evidence="3 4">Q1</strain>
    </source>
</reference>
<dbReference type="InterPro" id="IPR041443">
    <property type="entry name" value="Exop_C"/>
</dbReference>
<keyword evidence="1" id="KW-0732">Signal</keyword>
<accession>A0A0J8GNU1</accession>
<gene>
    <name evidence="3" type="ORF">XM47_14340</name>
</gene>
<protein>
    <recommendedName>
        <fullName evidence="2">ExoP galactose-binding-like domain-containing protein</fullName>
    </recommendedName>
</protein>
<dbReference type="Pfam" id="PF18559">
    <property type="entry name" value="Exop_C"/>
    <property type="match status" value="1"/>
</dbReference>
<organism evidence="3 4">
    <name type="scientific">Catenovulum maritimum</name>
    <dbReference type="NCBI Taxonomy" id="1513271"/>
    <lineage>
        <taxon>Bacteria</taxon>
        <taxon>Pseudomonadati</taxon>
        <taxon>Pseudomonadota</taxon>
        <taxon>Gammaproteobacteria</taxon>
        <taxon>Alteromonadales</taxon>
        <taxon>Alteromonadaceae</taxon>
        <taxon>Catenovulum</taxon>
    </lineage>
</organism>
<feature type="chain" id="PRO_5005298606" description="ExoP galactose-binding-like domain-containing protein" evidence="1">
    <location>
        <begin position="23"/>
        <end position="212"/>
    </location>
</feature>
<comment type="caution">
    <text evidence="3">The sequence shown here is derived from an EMBL/GenBank/DDBJ whole genome shotgun (WGS) entry which is preliminary data.</text>
</comment>
<proteinExistence type="predicted"/>
<evidence type="ECO:0000256" key="1">
    <source>
        <dbReference type="SAM" id="SignalP"/>
    </source>
</evidence>
<dbReference type="STRING" id="1513271.XM47_14340"/>
<name>A0A0J8GNU1_9ALTE</name>
<evidence type="ECO:0000313" key="4">
    <source>
        <dbReference type="Proteomes" id="UP000037600"/>
    </source>
</evidence>
<sequence>MTKSALLFLVVALNFITFNSHADNSLTNYIESGKPLSPWKLTVGNAFAWGEPVTEQKGKTQRGNLTVSPSKRYADNDTLIFKWRGRNSKSAWFSNVTLNGRKIDLSSIEDKAALNIELKIHRKPTSIAKIAMRCNWSNKCENDMPLNPLLDQLPTSEWTALVLPLNCFNQNGKFDFANLTDIFAISTQGKMELEIANVNLVSLPAGNKGCKK</sequence>
<evidence type="ECO:0000313" key="3">
    <source>
        <dbReference type="EMBL" id="KMT64490.1"/>
    </source>
</evidence>
<dbReference type="Proteomes" id="UP000037600">
    <property type="component" value="Unassembled WGS sequence"/>
</dbReference>
<dbReference type="Gene3D" id="2.60.120.430">
    <property type="entry name" value="Galactose-binding lectin"/>
    <property type="match status" value="1"/>
</dbReference>
<feature type="signal peptide" evidence="1">
    <location>
        <begin position="1"/>
        <end position="22"/>
    </location>
</feature>
<dbReference type="EMBL" id="LAZL01000024">
    <property type="protein sequence ID" value="KMT64490.1"/>
    <property type="molecule type" value="Genomic_DNA"/>
</dbReference>